<keyword evidence="1" id="KW-0862">Zinc</keyword>
<name>A0AAV4B2V6_9GAST</name>
<accession>A0AAV4B2V6</accession>
<dbReference type="GO" id="GO:0008270">
    <property type="term" value="F:zinc ion binding"/>
    <property type="evidence" value="ECO:0007669"/>
    <property type="project" value="UniProtKB-KW"/>
</dbReference>
<dbReference type="SUPFAM" id="SSF57756">
    <property type="entry name" value="Retrovirus zinc finger-like domains"/>
    <property type="match status" value="1"/>
</dbReference>
<feature type="compositionally biased region" description="Basic residues" evidence="2">
    <location>
        <begin position="248"/>
        <end position="257"/>
    </location>
</feature>
<dbReference type="Gene3D" id="4.10.60.10">
    <property type="entry name" value="Zinc finger, CCHC-type"/>
    <property type="match status" value="1"/>
</dbReference>
<evidence type="ECO:0000256" key="2">
    <source>
        <dbReference type="SAM" id="MobiDB-lite"/>
    </source>
</evidence>
<keyword evidence="5" id="KW-1185">Reference proteome</keyword>
<feature type="compositionally biased region" description="Basic and acidic residues" evidence="2">
    <location>
        <begin position="146"/>
        <end position="165"/>
    </location>
</feature>
<feature type="domain" description="CCHC-type" evidence="3">
    <location>
        <begin position="23"/>
        <end position="36"/>
    </location>
</feature>
<organism evidence="4 5">
    <name type="scientific">Plakobranchus ocellatus</name>
    <dbReference type="NCBI Taxonomy" id="259542"/>
    <lineage>
        <taxon>Eukaryota</taxon>
        <taxon>Metazoa</taxon>
        <taxon>Spiralia</taxon>
        <taxon>Lophotrochozoa</taxon>
        <taxon>Mollusca</taxon>
        <taxon>Gastropoda</taxon>
        <taxon>Heterobranchia</taxon>
        <taxon>Euthyneura</taxon>
        <taxon>Panpulmonata</taxon>
        <taxon>Sacoglossa</taxon>
        <taxon>Placobranchoidea</taxon>
        <taxon>Plakobranchidae</taxon>
        <taxon>Plakobranchus</taxon>
    </lineage>
</organism>
<evidence type="ECO:0000313" key="4">
    <source>
        <dbReference type="EMBL" id="GFO14856.1"/>
    </source>
</evidence>
<protein>
    <submittedName>
        <fullName evidence="4">Nucleic-acid-binding protein from mobile element jockey</fullName>
    </submittedName>
</protein>
<comment type="caution">
    <text evidence="4">The sequence shown here is derived from an EMBL/GenBank/DDBJ whole genome shotgun (WGS) entry which is preliminary data.</text>
</comment>
<feature type="region of interest" description="Disordered" evidence="2">
    <location>
        <begin position="103"/>
        <end position="257"/>
    </location>
</feature>
<dbReference type="InterPro" id="IPR001878">
    <property type="entry name" value="Znf_CCHC"/>
</dbReference>
<evidence type="ECO:0000313" key="5">
    <source>
        <dbReference type="Proteomes" id="UP000735302"/>
    </source>
</evidence>
<keyword evidence="1" id="KW-0479">Metal-binding</keyword>
<evidence type="ECO:0000256" key="1">
    <source>
        <dbReference type="PROSITE-ProRule" id="PRU00047"/>
    </source>
</evidence>
<sequence>MRCYKCQRYGHGKDRCKKPAAVCVRCGKGGHVERDCLADPHCVNCRGNHAASSKTCPKFLEKQAILHYKAENGGTFQQARKTIVVEIHKTILTRTFASAVKSQLRTKPAALPKDGGRSAPSAPPKGKKAQKDSPAPSSHGAAEIEVPAKSKAEKSKRQEAPRETVNRFAPLAMDSEDTITSIWGDSSTPSSPRASASPMECPPSPSKPQSPSKSCPPPPAKKPQGPLPSPSPPYPFTPEVQVTEGVKATKKIKGPAG</sequence>
<reference evidence="4 5" key="1">
    <citation type="journal article" date="2021" name="Elife">
        <title>Chloroplast acquisition without the gene transfer in kleptoplastic sea slugs, Plakobranchus ocellatus.</title>
        <authorList>
            <person name="Maeda T."/>
            <person name="Takahashi S."/>
            <person name="Yoshida T."/>
            <person name="Shimamura S."/>
            <person name="Takaki Y."/>
            <person name="Nagai Y."/>
            <person name="Toyoda A."/>
            <person name="Suzuki Y."/>
            <person name="Arimoto A."/>
            <person name="Ishii H."/>
            <person name="Satoh N."/>
            <person name="Nishiyama T."/>
            <person name="Hasebe M."/>
            <person name="Maruyama T."/>
            <person name="Minagawa J."/>
            <person name="Obokata J."/>
            <person name="Shigenobu S."/>
        </authorList>
    </citation>
    <scope>NUCLEOTIDE SEQUENCE [LARGE SCALE GENOMIC DNA]</scope>
</reference>
<proteinExistence type="predicted"/>
<dbReference type="InterPro" id="IPR036875">
    <property type="entry name" value="Znf_CCHC_sf"/>
</dbReference>
<keyword evidence="1" id="KW-0863">Zinc-finger</keyword>
<dbReference type="SMART" id="SM00343">
    <property type="entry name" value="ZnF_C2HC"/>
    <property type="match status" value="2"/>
</dbReference>
<dbReference type="GO" id="GO:0003676">
    <property type="term" value="F:nucleic acid binding"/>
    <property type="evidence" value="ECO:0007669"/>
    <property type="project" value="InterPro"/>
</dbReference>
<dbReference type="EMBL" id="BLXT01004580">
    <property type="protein sequence ID" value="GFO14856.1"/>
    <property type="molecule type" value="Genomic_DNA"/>
</dbReference>
<feature type="compositionally biased region" description="Pro residues" evidence="2">
    <location>
        <begin position="200"/>
        <end position="236"/>
    </location>
</feature>
<feature type="compositionally biased region" description="Low complexity" evidence="2">
    <location>
        <begin position="186"/>
        <end position="198"/>
    </location>
</feature>
<gene>
    <name evidence="4" type="ORF">PoB_004136100</name>
</gene>
<dbReference type="Proteomes" id="UP000735302">
    <property type="component" value="Unassembled WGS sequence"/>
</dbReference>
<dbReference type="AlphaFoldDB" id="A0AAV4B2V6"/>
<evidence type="ECO:0000259" key="3">
    <source>
        <dbReference type="PROSITE" id="PS50158"/>
    </source>
</evidence>
<dbReference type="PROSITE" id="PS50158">
    <property type="entry name" value="ZF_CCHC"/>
    <property type="match status" value="1"/>
</dbReference>